<reference evidence="2" key="1">
    <citation type="submission" date="2020-09" db="EMBL/GenBank/DDBJ databases">
        <title>Brevundimonas sp. LVF2 isolated from a puddle in Goettingen, Germany.</title>
        <authorList>
            <person name="Friedrich I."/>
            <person name="Klassen A."/>
            <person name="Hannes N."/>
            <person name="Schneider D."/>
            <person name="Hertel R."/>
            <person name="Daniel R."/>
        </authorList>
    </citation>
    <scope>NUCLEOTIDE SEQUENCE</scope>
    <source>
        <strain evidence="2">LVF2</strain>
    </source>
</reference>
<name>A0A975C261_9CAUL</name>
<evidence type="ECO:0000313" key="2">
    <source>
        <dbReference type="EMBL" id="QTC92488.1"/>
    </source>
</evidence>
<keyword evidence="3" id="KW-1185">Reference proteome</keyword>
<feature type="signal peptide" evidence="1">
    <location>
        <begin position="1"/>
        <end position="17"/>
    </location>
</feature>
<keyword evidence="1" id="KW-0732">Signal</keyword>
<accession>A0A975C261</accession>
<sequence length="326" mass="34833">MISSLLAALLLSSPADAPAVQATVPAPQISAAAVGQDAPTDLGDIVVEGARLEDTARSFVREVGAPAANRGLARWRNGICVGVANLQADTARYIVDRISDVTREVGLQAGEPGCEPNVLIVATTDANAFTPQFVAMRPRLFRVGGAGMDRGGDALEAFETNDQPVRWWHVSVPVDDRGAIAVRLPGVCRYQCAETMDFAPQLTQNASRLQANTGDDLKRIFIIVDVDRIGGVSLEQLGDYLAFVALAQVNPDADTSGYSTILNIFQNPTDTPALSQWDMAYLKGLYDAEMTRASVGAARQEVANSIVRTRRQMTAAEDETPETGSE</sequence>
<gene>
    <name evidence="2" type="ORF">IFJ75_06330</name>
</gene>
<evidence type="ECO:0000256" key="1">
    <source>
        <dbReference type="SAM" id="SignalP"/>
    </source>
</evidence>
<evidence type="ECO:0000313" key="3">
    <source>
        <dbReference type="Proteomes" id="UP000663918"/>
    </source>
</evidence>
<evidence type="ECO:0008006" key="4">
    <source>
        <dbReference type="Google" id="ProtNLM"/>
    </source>
</evidence>
<proteinExistence type="predicted"/>
<organism evidence="2 3">
    <name type="scientific">Brevundimonas goettingensis</name>
    <dbReference type="NCBI Taxonomy" id="2774190"/>
    <lineage>
        <taxon>Bacteria</taxon>
        <taxon>Pseudomonadati</taxon>
        <taxon>Pseudomonadota</taxon>
        <taxon>Alphaproteobacteria</taxon>
        <taxon>Caulobacterales</taxon>
        <taxon>Caulobacteraceae</taxon>
        <taxon>Brevundimonas</taxon>
    </lineage>
</organism>
<protein>
    <recommendedName>
        <fullName evidence="4">Protein glutaminase domain-containing protein</fullName>
    </recommendedName>
</protein>
<dbReference type="RefSeq" id="WP_207931768.1">
    <property type="nucleotide sequence ID" value="NZ_CP062222.1"/>
</dbReference>
<feature type="chain" id="PRO_5037284755" description="Protein glutaminase domain-containing protein" evidence="1">
    <location>
        <begin position="18"/>
        <end position="326"/>
    </location>
</feature>
<dbReference type="KEGG" id="bgoe:IFJ75_06330"/>
<dbReference type="EMBL" id="CP062222">
    <property type="protein sequence ID" value="QTC92488.1"/>
    <property type="molecule type" value="Genomic_DNA"/>
</dbReference>
<dbReference type="AlphaFoldDB" id="A0A975C261"/>
<dbReference type="Proteomes" id="UP000663918">
    <property type="component" value="Chromosome"/>
</dbReference>